<proteinExistence type="predicted"/>
<keyword evidence="1" id="KW-0472">Membrane</keyword>
<reference evidence="3" key="1">
    <citation type="submission" date="2008-07" db="EMBL/GenBank/DDBJ databases">
        <title>Annotation of Ajellomyces capsulatus strain H88.</title>
        <authorList>
            <person name="Champion M."/>
            <person name="Cuomo C."/>
            <person name="Ma L.-J."/>
            <person name="Henn M.R."/>
            <person name="Sil A."/>
            <person name="Goldman B."/>
            <person name="Young S.K."/>
            <person name="Kodira C.D."/>
            <person name="Zeng Q."/>
            <person name="Koehrsen M."/>
            <person name="Alvarado L."/>
            <person name="Berlin A."/>
            <person name="Borenstein D."/>
            <person name="Chen Z."/>
            <person name="Engels R."/>
            <person name="Freedman E."/>
            <person name="Gellesch M."/>
            <person name="Goldberg J."/>
            <person name="Griggs A."/>
            <person name="Gujja S."/>
            <person name="Heiman D."/>
            <person name="Hepburn T."/>
            <person name="Howarth C."/>
            <person name="Jen D."/>
            <person name="Larson L."/>
            <person name="Lewis B."/>
            <person name="Mehta T."/>
            <person name="Park D."/>
            <person name="Pearson M."/>
            <person name="Roberts A."/>
            <person name="Saif S."/>
            <person name="Shea T."/>
            <person name="Shenoy N."/>
            <person name="Sisk P."/>
            <person name="Stolte C."/>
            <person name="Sykes S."/>
            <person name="Walk T."/>
            <person name="White J."/>
            <person name="Yandava C."/>
            <person name="Klein B."/>
            <person name="McEwen J.G."/>
            <person name="Puccia R."/>
            <person name="Goldman G.H."/>
            <person name="Felipe M.S."/>
            <person name="Nino-Vega G."/>
            <person name="San-Blas G."/>
            <person name="Taylor J."/>
            <person name="Mendoza L."/>
            <person name="Galagan J."/>
            <person name="Nusbaum C."/>
            <person name="Birren B."/>
        </authorList>
    </citation>
    <scope>NUCLEOTIDE SEQUENCE [LARGE SCALE GENOMIC DNA]</scope>
    <source>
        <strain evidence="3">H88</strain>
    </source>
</reference>
<keyword evidence="1" id="KW-1133">Transmembrane helix</keyword>
<sequence>MAAGYFTKQNKRKSGTASQRSLILIPVPLTSAFLSSLFVQRRCALLVVLGAEGVYTSFTLVAAPGVGDIPDISSTFFFFRFAFFLSKTTGNGWTGCFERESRLLTNPNNGMVEVAQRA</sequence>
<organism evidence="3">
    <name type="scientific">Ajellomyces capsulatus (strain H88)</name>
    <name type="common">Darling's disease fungus</name>
    <name type="synonym">Histoplasma capsulatum</name>
    <dbReference type="NCBI Taxonomy" id="544711"/>
    <lineage>
        <taxon>Eukaryota</taxon>
        <taxon>Fungi</taxon>
        <taxon>Dikarya</taxon>
        <taxon>Ascomycota</taxon>
        <taxon>Pezizomycotina</taxon>
        <taxon>Eurotiomycetes</taxon>
        <taxon>Eurotiomycetidae</taxon>
        <taxon>Onygenales</taxon>
        <taxon>Ajellomycetaceae</taxon>
        <taxon>Histoplasma</taxon>
    </lineage>
</organism>
<evidence type="ECO:0000313" key="2">
    <source>
        <dbReference type="EMBL" id="EGC47371.1"/>
    </source>
</evidence>
<dbReference type="EMBL" id="DS990640">
    <property type="protein sequence ID" value="EGC47371.1"/>
    <property type="molecule type" value="Genomic_DNA"/>
</dbReference>
<gene>
    <name evidence="2" type="ORF">HCEG_06586</name>
</gene>
<accession>F0UMQ4</accession>
<dbReference type="HOGENOM" id="CLU_2072453_0_0_1"/>
<keyword evidence="1" id="KW-0812">Transmembrane</keyword>
<dbReference type="AlphaFoldDB" id="F0UMQ4"/>
<evidence type="ECO:0000313" key="3">
    <source>
        <dbReference type="Proteomes" id="UP000008142"/>
    </source>
</evidence>
<feature type="transmembrane region" description="Helical" evidence="1">
    <location>
        <begin position="21"/>
        <end position="39"/>
    </location>
</feature>
<dbReference type="Proteomes" id="UP000008142">
    <property type="component" value="Unassembled WGS sequence"/>
</dbReference>
<name>F0UMQ4_AJEC8</name>
<evidence type="ECO:0000256" key="1">
    <source>
        <dbReference type="SAM" id="Phobius"/>
    </source>
</evidence>
<protein>
    <submittedName>
        <fullName evidence="2">Predicted protein</fullName>
    </submittedName>
</protein>